<dbReference type="EMBL" id="JBHTLU010000056">
    <property type="protein sequence ID" value="MFD1225103.1"/>
    <property type="molecule type" value="Genomic_DNA"/>
</dbReference>
<dbReference type="Proteomes" id="UP001597180">
    <property type="component" value="Unassembled WGS sequence"/>
</dbReference>
<reference evidence="3" key="1">
    <citation type="journal article" date="2019" name="Int. J. Syst. Evol. Microbiol.">
        <title>The Global Catalogue of Microorganisms (GCM) 10K type strain sequencing project: providing services to taxonomists for standard genome sequencing and annotation.</title>
        <authorList>
            <consortium name="The Broad Institute Genomics Platform"/>
            <consortium name="The Broad Institute Genome Sequencing Center for Infectious Disease"/>
            <person name="Wu L."/>
            <person name="Ma J."/>
        </authorList>
    </citation>
    <scope>NUCLEOTIDE SEQUENCE [LARGE SCALE GENOMIC DNA]</scope>
    <source>
        <strain evidence="3">CCUG 53270</strain>
    </source>
</reference>
<evidence type="ECO:0000256" key="1">
    <source>
        <dbReference type="SAM" id="Phobius"/>
    </source>
</evidence>
<comment type="caution">
    <text evidence="2">The sequence shown here is derived from an EMBL/GenBank/DDBJ whole genome shotgun (WGS) entry which is preliminary data.</text>
</comment>
<dbReference type="RefSeq" id="WP_079910326.1">
    <property type="nucleotide sequence ID" value="NZ_BAABJG010000044.1"/>
</dbReference>
<protein>
    <recommendedName>
        <fullName evidence="4">DUF3953 domain-containing protein</fullName>
    </recommendedName>
</protein>
<name>A0ABW3UWL2_9BACL</name>
<keyword evidence="3" id="KW-1185">Reference proteome</keyword>
<evidence type="ECO:0000313" key="2">
    <source>
        <dbReference type="EMBL" id="MFD1225103.1"/>
    </source>
</evidence>
<accession>A0ABW3UWL2</accession>
<keyword evidence="1" id="KW-0472">Membrane</keyword>
<evidence type="ECO:0008006" key="4">
    <source>
        <dbReference type="Google" id="ProtNLM"/>
    </source>
</evidence>
<proteinExistence type="predicted"/>
<sequence length="85" mass="9602">MRFLTVLGYSILCALLLCLFSQINDLLKYIFSLGALITGVQFFKRHEERGMRIAFVVSTIVFYFLFAVIYALYVAVKTGQVPAAP</sequence>
<organism evidence="2 3">
    <name type="scientific">Paenibacillus vulneris</name>
    <dbReference type="NCBI Taxonomy" id="1133364"/>
    <lineage>
        <taxon>Bacteria</taxon>
        <taxon>Bacillati</taxon>
        <taxon>Bacillota</taxon>
        <taxon>Bacilli</taxon>
        <taxon>Bacillales</taxon>
        <taxon>Paenibacillaceae</taxon>
        <taxon>Paenibacillus</taxon>
    </lineage>
</organism>
<feature type="transmembrane region" description="Helical" evidence="1">
    <location>
        <begin position="55"/>
        <end position="76"/>
    </location>
</feature>
<keyword evidence="1" id="KW-0812">Transmembrane</keyword>
<gene>
    <name evidence="2" type="ORF">ACFQ4B_33995</name>
</gene>
<evidence type="ECO:0000313" key="3">
    <source>
        <dbReference type="Proteomes" id="UP001597180"/>
    </source>
</evidence>
<keyword evidence="1" id="KW-1133">Transmembrane helix</keyword>